<reference evidence="12 13" key="1">
    <citation type="submission" date="2019-09" db="EMBL/GenBank/DDBJ databases">
        <title>Draft genome sequencing and comparative genomics of hatchery-associated Vibrios.</title>
        <authorList>
            <person name="Kehlet-Delgado H."/>
            <person name="Mueller R.S."/>
        </authorList>
    </citation>
    <scope>NUCLEOTIDE SEQUENCE [LARGE SCALE GENOMIC DNA]</scope>
    <source>
        <strain evidence="12 13">99-46-Y</strain>
    </source>
</reference>
<feature type="chain" id="PRO_5031340912" evidence="9">
    <location>
        <begin position="19"/>
        <end position="917"/>
    </location>
</feature>
<feature type="domain" description="Peptidase M16 C-terminal" evidence="11">
    <location>
        <begin position="669"/>
        <end position="848"/>
    </location>
</feature>
<evidence type="ECO:0000256" key="9">
    <source>
        <dbReference type="SAM" id="SignalP"/>
    </source>
</evidence>
<evidence type="ECO:0000259" key="10">
    <source>
        <dbReference type="Pfam" id="PF00675"/>
    </source>
</evidence>
<dbReference type="PANTHER" id="PTHR43690">
    <property type="entry name" value="NARDILYSIN"/>
    <property type="match status" value="1"/>
</dbReference>
<dbReference type="GO" id="GO:0004222">
    <property type="term" value="F:metalloendopeptidase activity"/>
    <property type="evidence" value="ECO:0007669"/>
    <property type="project" value="InterPro"/>
</dbReference>
<feature type="signal peptide" evidence="9">
    <location>
        <begin position="1"/>
        <end position="18"/>
    </location>
</feature>
<dbReference type="PANTHER" id="PTHR43690:SF17">
    <property type="entry name" value="PROTEIN YHJJ"/>
    <property type="match status" value="1"/>
</dbReference>
<gene>
    <name evidence="12" type="ORF">F0225_13145</name>
</gene>
<evidence type="ECO:0000256" key="5">
    <source>
        <dbReference type="ARBA" id="ARBA00022801"/>
    </source>
</evidence>
<keyword evidence="4" id="KW-0479">Metal-binding</keyword>
<keyword evidence="3" id="KW-0645">Protease</keyword>
<feature type="domain" description="Peptidase M16 C-terminal" evidence="11">
    <location>
        <begin position="200"/>
        <end position="374"/>
    </location>
</feature>
<evidence type="ECO:0000256" key="7">
    <source>
        <dbReference type="ARBA" id="ARBA00023049"/>
    </source>
</evidence>
<dbReference type="InterPro" id="IPR001431">
    <property type="entry name" value="Pept_M16_Zn_BS"/>
</dbReference>
<keyword evidence="6" id="KW-0862">Zinc</keyword>
<dbReference type="SUPFAM" id="SSF63411">
    <property type="entry name" value="LuxS/MPP-like metallohydrolase"/>
    <property type="match status" value="3"/>
</dbReference>
<evidence type="ECO:0000313" key="13">
    <source>
        <dbReference type="Proteomes" id="UP000565719"/>
    </source>
</evidence>
<dbReference type="Pfam" id="PF05193">
    <property type="entry name" value="Peptidase_M16_C"/>
    <property type="match status" value="2"/>
</dbReference>
<evidence type="ECO:0000313" key="12">
    <source>
        <dbReference type="EMBL" id="NOH72277.1"/>
    </source>
</evidence>
<comment type="similarity">
    <text evidence="2 8">Belongs to the peptidase M16 family.</text>
</comment>
<evidence type="ECO:0000256" key="6">
    <source>
        <dbReference type="ARBA" id="ARBA00022833"/>
    </source>
</evidence>
<dbReference type="Pfam" id="PF00675">
    <property type="entry name" value="Peptidase_M16"/>
    <property type="match status" value="1"/>
</dbReference>
<dbReference type="Gene3D" id="3.30.830.10">
    <property type="entry name" value="Metalloenzyme, LuxS/M16 peptidase-like"/>
    <property type="match status" value="4"/>
</dbReference>
<sequence>MKKLFALCWLLLVGCAQNTPSSPVPIQLNTNWSSGTLENGLKYHLYPMDSKEVSIRLLVHVGSMAEESSQLGYAHYVEHLAFEGSENFTPKEVERLMETTGAKKWHGVNATTSYDNTTYKFNLPNPEAFDKAMLWLRDVASGITFSPEEIEQEKSILLSENQYRRPEQQSFSDKYYDYAIKGTIYDQRSPLGTTDAILSATPESLKAFYNKWYQPQNAELIIAGNIDRAQAKVMIEKLFSDWAATNTEYAPELPLLTAKNDDFIAKVADDEHAILGLRFDRGDSLVSTQEQLLNSELDYIAAQLIRLRLRTILDEQSIPYQWLYSDVSSFRNLSIYEVSFAFSEPERNLVQPIFLKTLASLRDHGVSQSELDIIMADYISWRKHADEDWETSKPEYFINEKITQLITGAPTQSRKGYKLSLDNTIRSSDINTVNQHLNNMLSSHYGMFVGVGATESIEHIKQALPEWKSMYKITGVVDNKINFDVNGLVEVKSSSPLPDSVVYENGEELWTLGNGVEVLLDPDVNSDFVNLVYMSAGGKAALDRDLLPAAQILFPVIARSGTGNFNGSQMKAYVRKNSIEMQGFIDDTEHGFEMSVPREHFNQALQFMHTSLVYPKFDPRQVDVIKQEFAEQAMSYLKSPLGQWYDAMDTNTYASSSAYFPNYARDFNKVTVDQVQQAFEQLFRQSRNNKLVIVADVKSSDITDALNDYVATLPLQQASVPSYQIDYNPRPDAKINLAINNEQKGRFILRTHNKNAQVQDVRRELIDQIIENILANRLDNYVREELSLDYSPASYSAMSYNQTITDWVIESQVAVSDLTKVEQAVDKVVNDLKTVITEGELSVAKKRLDLYLEDVVSNADSSAWVRSMYMVNGFGKDVLTDAQGIIFDISIDEVKERIDESFGKGTESYKYILSPLD</sequence>
<dbReference type="InterPro" id="IPR050626">
    <property type="entry name" value="Peptidase_M16"/>
</dbReference>
<dbReference type="Proteomes" id="UP000565719">
    <property type="component" value="Unassembled WGS sequence"/>
</dbReference>
<dbReference type="EMBL" id="VTXC01000035">
    <property type="protein sequence ID" value="NOH72277.1"/>
    <property type="molecule type" value="Genomic_DNA"/>
</dbReference>
<comment type="caution">
    <text evidence="12">The sequence shown here is derived from an EMBL/GenBank/DDBJ whole genome shotgun (WGS) entry which is preliminary data.</text>
</comment>
<evidence type="ECO:0000256" key="3">
    <source>
        <dbReference type="ARBA" id="ARBA00022670"/>
    </source>
</evidence>
<dbReference type="PROSITE" id="PS51257">
    <property type="entry name" value="PROKAR_LIPOPROTEIN"/>
    <property type="match status" value="1"/>
</dbReference>
<dbReference type="InterPro" id="IPR011765">
    <property type="entry name" value="Pept_M16_N"/>
</dbReference>
<evidence type="ECO:0000256" key="8">
    <source>
        <dbReference type="RuleBase" id="RU004447"/>
    </source>
</evidence>
<dbReference type="AlphaFoldDB" id="A0A7Y4EF80"/>
<dbReference type="GO" id="GO:0046872">
    <property type="term" value="F:metal ion binding"/>
    <property type="evidence" value="ECO:0007669"/>
    <property type="project" value="UniProtKB-KW"/>
</dbReference>
<keyword evidence="7" id="KW-0482">Metalloprotease</keyword>
<dbReference type="PROSITE" id="PS00143">
    <property type="entry name" value="INSULINASE"/>
    <property type="match status" value="1"/>
</dbReference>
<proteinExistence type="inferred from homology"/>
<dbReference type="RefSeq" id="WP_171361457.1">
    <property type="nucleotide sequence ID" value="NZ_VTXC01000035.1"/>
</dbReference>
<dbReference type="InterPro" id="IPR007863">
    <property type="entry name" value="Peptidase_M16_C"/>
</dbReference>
<evidence type="ECO:0000259" key="11">
    <source>
        <dbReference type="Pfam" id="PF05193"/>
    </source>
</evidence>
<evidence type="ECO:0000256" key="4">
    <source>
        <dbReference type="ARBA" id="ARBA00022723"/>
    </source>
</evidence>
<dbReference type="GO" id="GO:0006508">
    <property type="term" value="P:proteolysis"/>
    <property type="evidence" value="ECO:0007669"/>
    <property type="project" value="UniProtKB-KW"/>
</dbReference>
<protein>
    <submittedName>
        <fullName evidence="12">Insulinase family protein</fullName>
    </submittedName>
</protein>
<keyword evidence="5" id="KW-0378">Hydrolase</keyword>
<keyword evidence="9" id="KW-0732">Signal</keyword>
<accession>A0A7Y4EF80</accession>
<feature type="domain" description="Peptidase M16 N-terminal" evidence="10">
    <location>
        <begin position="51"/>
        <end position="162"/>
    </location>
</feature>
<comment type="cofactor">
    <cofactor evidence="1">
        <name>Zn(2+)</name>
        <dbReference type="ChEBI" id="CHEBI:29105"/>
    </cofactor>
</comment>
<evidence type="ECO:0000256" key="2">
    <source>
        <dbReference type="ARBA" id="ARBA00007261"/>
    </source>
</evidence>
<organism evidence="12 13">
    <name type="scientific">Vibrio pectenicida</name>
    <dbReference type="NCBI Taxonomy" id="62763"/>
    <lineage>
        <taxon>Bacteria</taxon>
        <taxon>Pseudomonadati</taxon>
        <taxon>Pseudomonadota</taxon>
        <taxon>Gammaproteobacteria</taxon>
        <taxon>Vibrionales</taxon>
        <taxon>Vibrionaceae</taxon>
        <taxon>Vibrio</taxon>
    </lineage>
</organism>
<name>A0A7Y4EF80_9VIBR</name>
<dbReference type="InterPro" id="IPR011249">
    <property type="entry name" value="Metalloenz_LuxS/M16"/>
</dbReference>
<evidence type="ECO:0000256" key="1">
    <source>
        <dbReference type="ARBA" id="ARBA00001947"/>
    </source>
</evidence>